<organism evidence="1 2">
    <name type="scientific">Euphydryas editha</name>
    <name type="common">Edith's checkerspot</name>
    <dbReference type="NCBI Taxonomy" id="104508"/>
    <lineage>
        <taxon>Eukaryota</taxon>
        <taxon>Metazoa</taxon>
        <taxon>Ecdysozoa</taxon>
        <taxon>Arthropoda</taxon>
        <taxon>Hexapoda</taxon>
        <taxon>Insecta</taxon>
        <taxon>Pterygota</taxon>
        <taxon>Neoptera</taxon>
        <taxon>Endopterygota</taxon>
        <taxon>Lepidoptera</taxon>
        <taxon>Glossata</taxon>
        <taxon>Ditrysia</taxon>
        <taxon>Papilionoidea</taxon>
        <taxon>Nymphalidae</taxon>
        <taxon>Nymphalinae</taxon>
        <taxon>Euphydryas</taxon>
    </lineage>
</organism>
<dbReference type="AlphaFoldDB" id="A0AAU9UFR5"/>
<protein>
    <submittedName>
        <fullName evidence="1">Uncharacterized protein</fullName>
    </submittedName>
</protein>
<reference evidence="1" key="1">
    <citation type="submission" date="2022-03" db="EMBL/GenBank/DDBJ databases">
        <authorList>
            <person name="Tunstrom K."/>
        </authorList>
    </citation>
    <scope>NUCLEOTIDE SEQUENCE</scope>
</reference>
<accession>A0AAU9UFR5</accession>
<comment type="caution">
    <text evidence="1">The sequence shown here is derived from an EMBL/GenBank/DDBJ whole genome shotgun (WGS) entry which is preliminary data.</text>
</comment>
<keyword evidence="2" id="KW-1185">Reference proteome</keyword>
<evidence type="ECO:0000313" key="1">
    <source>
        <dbReference type="EMBL" id="CAH2098416.1"/>
    </source>
</evidence>
<dbReference type="EMBL" id="CAKOGL010000019">
    <property type="protein sequence ID" value="CAH2098416.1"/>
    <property type="molecule type" value="Genomic_DNA"/>
</dbReference>
<proteinExistence type="predicted"/>
<dbReference type="Proteomes" id="UP001153954">
    <property type="component" value="Unassembled WGS sequence"/>
</dbReference>
<gene>
    <name evidence="1" type="ORF">EEDITHA_LOCUS13528</name>
</gene>
<dbReference type="Gene3D" id="3.30.160.20">
    <property type="match status" value="1"/>
</dbReference>
<sequence>MFLRKYAKTNLLNRFLVSENNCQNVQQIKTLCGTLRVYNKNLNLSFSKCNRFVKLLPHTSYSVRYFSKKVIEDAFKESESEKELSRIKEIFTQPRVILNQFASKTPEKIFDIHYKQAVVAPKGGKKKNIQNDWVCTYTFIWPEKIKFESAAISKGKAADKAATQALYWLYKNKRIDERGCPVYDRSVLKDLQSTLNKNIHVTISENSMERINKIWSDYESEIKSKYEDTFKEAKQKLLNTASAFNKDSTIDDQDFSEEINEIEDNKMDSLTDQQPPIHPVFGKVMIPTQSALERRERTLEQTFRHYDEKLTPLPIDGYV</sequence>
<name>A0AAU9UFR5_EUPED</name>
<evidence type="ECO:0000313" key="2">
    <source>
        <dbReference type="Proteomes" id="UP001153954"/>
    </source>
</evidence>